<feature type="compositionally biased region" description="Basic residues" evidence="1">
    <location>
        <begin position="10"/>
        <end position="25"/>
    </location>
</feature>
<sequence>MRKPESSSPKKQKRELKRQRDRRIQKTRVNIGVAFPRWKELMKEKSDFQSDAEVACFLLDRYVRLLGT</sequence>
<evidence type="ECO:0000313" key="3">
    <source>
        <dbReference type="Proteomes" id="UP000694389"/>
    </source>
</evidence>
<dbReference type="Ensembl" id="ENSDLAT00005074402.1">
    <property type="protein sequence ID" value="ENSDLAP00005079567.1"/>
    <property type="gene ID" value="ENSDLAG00005033668.1"/>
</dbReference>
<dbReference type="AlphaFoldDB" id="A0A8P4KNL4"/>
<dbReference type="GeneTree" id="ENSGT01000000221832"/>
<evidence type="ECO:0000256" key="1">
    <source>
        <dbReference type="SAM" id="MobiDB-lite"/>
    </source>
</evidence>
<keyword evidence="3" id="KW-1185">Reference proteome</keyword>
<proteinExistence type="predicted"/>
<reference evidence="2" key="1">
    <citation type="submission" date="2025-08" db="UniProtKB">
        <authorList>
            <consortium name="Ensembl"/>
        </authorList>
    </citation>
    <scope>IDENTIFICATION</scope>
</reference>
<name>A0A8P4KNL4_DICLA</name>
<evidence type="ECO:0000313" key="2">
    <source>
        <dbReference type="Ensembl" id="ENSDLAP00005079567.1"/>
    </source>
</evidence>
<accession>A0A8P4KNL4</accession>
<organism evidence="2 3">
    <name type="scientific">Dicentrarchus labrax</name>
    <name type="common">European seabass</name>
    <name type="synonym">Morone labrax</name>
    <dbReference type="NCBI Taxonomy" id="13489"/>
    <lineage>
        <taxon>Eukaryota</taxon>
        <taxon>Metazoa</taxon>
        <taxon>Chordata</taxon>
        <taxon>Craniata</taxon>
        <taxon>Vertebrata</taxon>
        <taxon>Euteleostomi</taxon>
        <taxon>Actinopterygii</taxon>
        <taxon>Neopterygii</taxon>
        <taxon>Teleostei</taxon>
        <taxon>Neoteleostei</taxon>
        <taxon>Acanthomorphata</taxon>
        <taxon>Eupercaria</taxon>
        <taxon>Moronidae</taxon>
        <taxon>Dicentrarchus</taxon>
    </lineage>
</organism>
<dbReference type="Proteomes" id="UP000694389">
    <property type="component" value="Unassembled WGS sequence"/>
</dbReference>
<reference evidence="2" key="2">
    <citation type="submission" date="2025-09" db="UniProtKB">
        <authorList>
            <consortium name="Ensembl"/>
        </authorList>
    </citation>
    <scope>IDENTIFICATION</scope>
</reference>
<feature type="region of interest" description="Disordered" evidence="1">
    <location>
        <begin position="1"/>
        <end position="25"/>
    </location>
</feature>
<protein>
    <submittedName>
        <fullName evidence="2">Uncharacterized protein</fullName>
    </submittedName>
</protein>